<evidence type="ECO:0000259" key="3">
    <source>
        <dbReference type="Pfam" id="PF00881"/>
    </source>
</evidence>
<sequence>MAPAGSALHTPMMRNHTTATPDGLATVPLLDLLANRFSASDFDPHHELDAAAVDVLLDAARRAPSAGNSQPWSFIAGRRGDRVHDALVRHLAPSTRMWAPRAALLIANLAHRYIDTDTAGGTEELIEYSEFAHYDLGQAVAHLTVQAASMGLSVHQFRAFDRDAVAAEFEVPTTWEVVTMAAIGYPHGDSPRVPAGGHASSTADRRSVADVTWAAAAHGF</sequence>
<dbReference type="SUPFAM" id="SSF55469">
    <property type="entry name" value="FMN-dependent nitroreductase-like"/>
    <property type="match status" value="1"/>
</dbReference>
<evidence type="ECO:0000313" key="5">
    <source>
        <dbReference type="Proteomes" id="UP000006023"/>
    </source>
</evidence>
<accession>G7GPI9</accession>
<organism evidence="4 5">
    <name type="scientific">Gordonia amarae NBRC 15530</name>
    <dbReference type="NCBI Taxonomy" id="1075090"/>
    <lineage>
        <taxon>Bacteria</taxon>
        <taxon>Bacillati</taxon>
        <taxon>Actinomycetota</taxon>
        <taxon>Actinomycetes</taxon>
        <taxon>Mycobacteriales</taxon>
        <taxon>Gordoniaceae</taxon>
        <taxon>Gordonia</taxon>
    </lineage>
</organism>
<comment type="similarity">
    <text evidence="1">Belongs to the nitroreductase family.</text>
</comment>
<keyword evidence="2" id="KW-0560">Oxidoreductase</keyword>
<dbReference type="EMBL" id="BAED01000040">
    <property type="protein sequence ID" value="GAB05514.1"/>
    <property type="molecule type" value="Genomic_DNA"/>
</dbReference>
<dbReference type="PANTHER" id="PTHR43673:SF10">
    <property type="entry name" value="NADH DEHYDROGENASE_NAD(P)H NITROREDUCTASE XCC3605-RELATED"/>
    <property type="match status" value="1"/>
</dbReference>
<comment type="caution">
    <text evidence="4">The sequence shown here is derived from an EMBL/GenBank/DDBJ whole genome shotgun (WGS) entry which is preliminary data.</text>
</comment>
<proteinExistence type="inferred from homology"/>
<dbReference type="AlphaFoldDB" id="G7GPI9"/>
<dbReference type="InterPro" id="IPR029479">
    <property type="entry name" value="Nitroreductase"/>
</dbReference>
<dbReference type="STRING" id="1075090.GOAMR_40_00040"/>
<protein>
    <submittedName>
        <fullName evidence="4">Putative nitroreductase</fullName>
    </submittedName>
</protein>
<name>G7GPI9_9ACTN</name>
<dbReference type="Gene3D" id="3.40.109.10">
    <property type="entry name" value="NADH Oxidase"/>
    <property type="match status" value="1"/>
</dbReference>
<dbReference type="eggNOG" id="COG0778">
    <property type="taxonomic scope" value="Bacteria"/>
</dbReference>
<dbReference type="RefSeq" id="WP_005186767.1">
    <property type="nucleotide sequence ID" value="NZ_BAED01000040.1"/>
</dbReference>
<evidence type="ECO:0000313" key="4">
    <source>
        <dbReference type="EMBL" id="GAB05514.1"/>
    </source>
</evidence>
<dbReference type="InterPro" id="IPR000415">
    <property type="entry name" value="Nitroreductase-like"/>
</dbReference>
<feature type="domain" description="Nitroreductase" evidence="3">
    <location>
        <begin position="34"/>
        <end position="185"/>
    </location>
</feature>
<keyword evidence="5" id="KW-1185">Reference proteome</keyword>
<dbReference type="PANTHER" id="PTHR43673">
    <property type="entry name" value="NAD(P)H NITROREDUCTASE YDGI-RELATED"/>
    <property type="match status" value="1"/>
</dbReference>
<evidence type="ECO:0000256" key="1">
    <source>
        <dbReference type="ARBA" id="ARBA00007118"/>
    </source>
</evidence>
<dbReference type="Proteomes" id="UP000006023">
    <property type="component" value="Unassembled WGS sequence"/>
</dbReference>
<reference evidence="4 5" key="1">
    <citation type="submission" date="2011-11" db="EMBL/GenBank/DDBJ databases">
        <title>Whole genome shotgun sequence of Gordonia amarae NBRC 15530.</title>
        <authorList>
            <person name="Takarada H."/>
            <person name="Hosoyama A."/>
            <person name="Tsuchikane K."/>
            <person name="Katsumata H."/>
            <person name="Yamazaki S."/>
            <person name="Fujita N."/>
        </authorList>
    </citation>
    <scope>NUCLEOTIDE SEQUENCE [LARGE SCALE GENOMIC DNA]</scope>
    <source>
        <strain evidence="4 5">NBRC 15530</strain>
    </source>
</reference>
<dbReference type="Pfam" id="PF00881">
    <property type="entry name" value="Nitroreductase"/>
    <property type="match status" value="1"/>
</dbReference>
<gene>
    <name evidence="4" type="ORF">GOAMR_40_00040</name>
</gene>
<dbReference type="GO" id="GO:0016491">
    <property type="term" value="F:oxidoreductase activity"/>
    <property type="evidence" value="ECO:0007669"/>
    <property type="project" value="UniProtKB-KW"/>
</dbReference>
<evidence type="ECO:0000256" key="2">
    <source>
        <dbReference type="ARBA" id="ARBA00023002"/>
    </source>
</evidence>